<keyword evidence="3" id="KW-0378">Hydrolase</keyword>
<feature type="domain" description="MPN" evidence="6">
    <location>
        <begin position="2"/>
        <end position="143"/>
    </location>
</feature>
<protein>
    <submittedName>
        <fullName evidence="7">Mov34/MPN/PAD-1 family protein</fullName>
    </submittedName>
</protein>
<name>A0ABS0PGP6_9BRAD</name>
<proteinExistence type="predicted"/>
<dbReference type="RefSeq" id="WP_197957801.1">
    <property type="nucleotide sequence ID" value="NZ_JACCHP010000001.1"/>
</dbReference>
<dbReference type="EMBL" id="JACCHP010000001">
    <property type="protein sequence ID" value="MBH5396369.1"/>
    <property type="molecule type" value="Genomic_DNA"/>
</dbReference>
<keyword evidence="8" id="KW-1185">Reference proteome</keyword>
<organism evidence="7 8">
    <name type="scientific">Bradyrhizobium agreste</name>
    <dbReference type="NCBI Taxonomy" id="2751811"/>
    <lineage>
        <taxon>Bacteria</taxon>
        <taxon>Pseudomonadati</taxon>
        <taxon>Pseudomonadota</taxon>
        <taxon>Alphaproteobacteria</taxon>
        <taxon>Hyphomicrobiales</taxon>
        <taxon>Nitrobacteraceae</taxon>
        <taxon>Bradyrhizobium</taxon>
    </lineage>
</organism>
<dbReference type="InterPro" id="IPR028090">
    <property type="entry name" value="JAB_dom_prok"/>
</dbReference>
<dbReference type="InterPro" id="IPR037518">
    <property type="entry name" value="MPN"/>
</dbReference>
<dbReference type="Gene3D" id="3.40.140.10">
    <property type="entry name" value="Cytidine Deaminase, domain 2"/>
    <property type="match status" value="1"/>
</dbReference>
<evidence type="ECO:0000313" key="8">
    <source>
        <dbReference type="Proteomes" id="UP000807370"/>
    </source>
</evidence>
<dbReference type="PROSITE" id="PS50249">
    <property type="entry name" value="MPN"/>
    <property type="match status" value="1"/>
</dbReference>
<dbReference type="SUPFAM" id="SSF102712">
    <property type="entry name" value="JAB1/MPN domain"/>
    <property type="match status" value="1"/>
</dbReference>
<evidence type="ECO:0000259" key="6">
    <source>
        <dbReference type="PROSITE" id="PS50249"/>
    </source>
</evidence>
<evidence type="ECO:0000256" key="2">
    <source>
        <dbReference type="ARBA" id="ARBA00022723"/>
    </source>
</evidence>
<dbReference type="Proteomes" id="UP000807370">
    <property type="component" value="Unassembled WGS sequence"/>
</dbReference>
<keyword evidence="4" id="KW-0862">Zinc</keyword>
<evidence type="ECO:0000256" key="1">
    <source>
        <dbReference type="ARBA" id="ARBA00022670"/>
    </source>
</evidence>
<evidence type="ECO:0000256" key="3">
    <source>
        <dbReference type="ARBA" id="ARBA00022801"/>
    </source>
</evidence>
<dbReference type="Pfam" id="PF14464">
    <property type="entry name" value="Prok-JAB"/>
    <property type="match status" value="1"/>
</dbReference>
<evidence type="ECO:0000256" key="4">
    <source>
        <dbReference type="ARBA" id="ARBA00022833"/>
    </source>
</evidence>
<accession>A0ABS0PGP6</accession>
<reference evidence="7 8" key="1">
    <citation type="submission" date="2020-07" db="EMBL/GenBank/DDBJ databases">
        <title>Bradyrhizobium diversity isolated from nodules of indigenous legumes of Western Australia.</title>
        <authorList>
            <person name="Klepa M.S."/>
        </authorList>
    </citation>
    <scope>NUCLEOTIDE SEQUENCE [LARGE SCALE GENOMIC DNA]</scope>
    <source>
        <strain evidence="7 8">CNPSo 4010</strain>
    </source>
</reference>
<sequence>MKLILPAALVETLKQELRRAGSREIGGVMVGEYLCDQTFRLADISVQTSGGSRAHFERDLEHSTSFLKESFARTGHDYSRFNYLGEWHSHPSFAAMPSGQDVATMREIVEDPKVGVHFAVLLIVRLVRRSDLELSATVFRPHATPINAEMELEVFQQSQKESLFQRLIDLFR</sequence>
<keyword evidence="2" id="KW-0479">Metal-binding</keyword>
<keyword evidence="5" id="KW-0482">Metalloprotease</keyword>
<comment type="caution">
    <text evidence="7">The sequence shown here is derived from an EMBL/GenBank/DDBJ whole genome shotgun (WGS) entry which is preliminary data.</text>
</comment>
<evidence type="ECO:0000256" key="5">
    <source>
        <dbReference type="ARBA" id="ARBA00023049"/>
    </source>
</evidence>
<evidence type="ECO:0000313" key="7">
    <source>
        <dbReference type="EMBL" id="MBH5396369.1"/>
    </source>
</evidence>
<gene>
    <name evidence="7" type="ORF">HZZ13_00870</name>
</gene>
<keyword evidence="1" id="KW-0645">Protease</keyword>